<organism evidence="2 3">
    <name type="scientific">Anaeramoeba flamelloides</name>
    <dbReference type="NCBI Taxonomy" id="1746091"/>
    <lineage>
        <taxon>Eukaryota</taxon>
        <taxon>Metamonada</taxon>
        <taxon>Anaeramoebidae</taxon>
        <taxon>Anaeramoeba</taxon>
    </lineage>
</organism>
<accession>A0ABQ8Z1J5</accession>
<evidence type="ECO:0000313" key="2">
    <source>
        <dbReference type="EMBL" id="KAJ6250741.1"/>
    </source>
</evidence>
<dbReference type="SUPFAM" id="SSF56349">
    <property type="entry name" value="DNA breaking-rejoining enzymes"/>
    <property type="match status" value="1"/>
</dbReference>
<evidence type="ECO:0000256" key="1">
    <source>
        <dbReference type="ARBA" id="ARBA00023172"/>
    </source>
</evidence>
<dbReference type="EMBL" id="JAOAOG010000073">
    <property type="protein sequence ID" value="KAJ6250741.1"/>
    <property type="molecule type" value="Genomic_DNA"/>
</dbReference>
<keyword evidence="1" id="KW-0233">DNA recombination</keyword>
<proteinExistence type="predicted"/>
<dbReference type="InterPro" id="IPR013762">
    <property type="entry name" value="Integrase-like_cat_sf"/>
</dbReference>
<keyword evidence="3" id="KW-1185">Reference proteome</keyword>
<evidence type="ECO:0000313" key="3">
    <source>
        <dbReference type="Proteomes" id="UP001150062"/>
    </source>
</evidence>
<dbReference type="Gene3D" id="1.10.443.10">
    <property type="entry name" value="Intergrase catalytic core"/>
    <property type="match status" value="1"/>
</dbReference>
<sequence length="280" mass="33455">MTKLNDESYSWNSFRTMVHCLMSYLRRVWQKKELEDYPTLEKLHRTQSTLDRNLNRLKEENNVGKHTPWLTLEEEDRFLSSLNLKDPYDLLVCAFWLTGTFTGFRGGEYFQILQKDISWENEDGDQFIKIIQRVKKTIKVLQSKSIKKANIKKNITFHSSRSTTINKFRRKGIKDSEGMFFTGHQSKSGYNCYKRQDKKLNKKIAKVLCHRSKVTEKEKTIKQVQKRKRFNNFEKKFDNEDDDDKNDVESPNYRNFNDIMGNIKLINCSNINFNFNNERK</sequence>
<dbReference type="InterPro" id="IPR011010">
    <property type="entry name" value="DNA_brk_join_enz"/>
</dbReference>
<gene>
    <name evidence="2" type="ORF">M0813_15555</name>
</gene>
<protein>
    <submittedName>
        <fullName evidence="2">Phage integrase-related</fullName>
    </submittedName>
</protein>
<comment type="caution">
    <text evidence="2">The sequence shown here is derived from an EMBL/GenBank/DDBJ whole genome shotgun (WGS) entry which is preliminary data.</text>
</comment>
<name>A0ABQ8Z1J5_9EUKA</name>
<dbReference type="Proteomes" id="UP001150062">
    <property type="component" value="Unassembled WGS sequence"/>
</dbReference>
<reference evidence="2" key="1">
    <citation type="submission" date="2022-08" db="EMBL/GenBank/DDBJ databases">
        <title>Novel sulfate-reducing endosymbionts in the free-living metamonad Anaeramoeba.</title>
        <authorList>
            <person name="Jerlstrom-Hultqvist J."/>
            <person name="Cepicka I."/>
            <person name="Gallot-Lavallee L."/>
            <person name="Salas-Leiva D."/>
            <person name="Curtis B.A."/>
            <person name="Zahonova K."/>
            <person name="Pipaliya S."/>
            <person name="Dacks J."/>
            <person name="Roger A.J."/>
        </authorList>
    </citation>
    <scope>NUCLEOTIDE SEQUENCE</scope>
    <source>
        <strain evidence="2">Schooner1</strain>
    </source>
</reference>